<dbReference type="NCBIfam" id="TIGR02046">
    <property type="entry name" value="sdhC_b558_fam"/>
    <property type="match status" value="1"/>
</dbReference>
<feature type="transmembrane region" description="Helical" evidence="1">
    <location>
        <begin position="144"/>
        <end position="164"/>
    </location>
</feature>
<protein>
    <submittedName>
        <fullName evidence="2">Fumarate reductase/succinate dehydrogenase transmembrane subunit</fullName>
    </submittedName>
</protein>
<proteinExistence type="predicted"/>
<dbReference type="InterPro" id="IPR034804">
    <property type="entry name" value="SQR/QFR_C/D"/>
</dbReference>
<keyword evidence="1 2" id="KW-0812">Transmembrane</keyword>
<keyword evidence="1" id="KW-0472">Membrane</keyword>
<reference evidence="2 3" key="1">
    <citation type="submission" date="2019-03" db="EMBL/GenBank/DDBJ databases">
        <authorList>
            <person name="Nijsse B."/>
        </authorList>
    </citation>
    <scope>NUCLEOTIDE SEQUENCE [LARGE SCALE GENOMIC DNA]</scope>
    <source>
        <strain evidence="2">Desulfoluna butyratoxydans MSL71</strain>
    </source>
</reference>
<dbReference type="CDD" id="cd03498">
    <property type="entry name" value="SQR_TypeB_2_TM"/>
    <property type="match status" value="1"/>
</dbReference>
<dbReference type="AlphaFoldDB" id="A0A4U8YPQ7"/>
<accession>A0A4U8YPQ7</accession>
<evidence type="ECO:0000313" key="3">
    <source>
        <dbReference type="Proteomes" id="UP000507962"/>
    </source>
</evidence>
<feature type="transmembrane region" description="Helical" evidence="1">
    <location>
        <begin position="54"/>
        <end position="82"/>
    </location>
</feature>
<dbReference type="InterPro" id="IPR011138">
    <property type="entry name" value="Cytochrome_b-558"/>
</dbReference>
<feature type="transmembrane region" description="Helical" evidence="1">
    <location>
        <begin position="103"/>
        <end position="124"/>
    </location>
</feature>
<feature type="transmembrane region" description="Helical" evidence="1">
    <location>
        <begin position="15"/>
        <end position="34"/>
    </location>
</feature>
<keyword evidence="1" id="KW-1133">Transmembrane helix</keyword>
<organism evidence="2 3">
    <name type="scientific">Desulfoluna butyratoxydans</name>
    <dbReference type="NCBI Taxonomy" id="231438"/>
    <lineage>
        <taxon>Bacteria</taxon>
        <taxon>Pseudomonadati</taxon>
        <taxon>Thermodesulfobacteriota</taxon>
        <taxon>Desulfobacteria</taxon>
        <taxon>Desulfobacterales</taxon>
        <taxon>Desulfolunaceae</taxon>
        <taxon>Desulfoluna</taxon>
    </lineage>
</organism>
<name>A0A4U8YPQ7_9BACT</name>
<gene>
    <name evidence="2" type="ORF">MSL71_30840</name>
</gene>
<dbReference type="Proteomes" id="UP000507962">
    <property type="component" value="Unassembled WGS sequence"/>
</dbReference>
<dbReference type="GO" id="GO:0016020">
    <property type="term" value="C:membrane"/>
    <property type="evidence" value="ECO:0007669"/>
    <property type="project" value="InterPro"/>
</dbReference>
<feature type="transmembrane region" description="Helical" evidence="1">
    <location>
        <begin position="185"/>
        <end position="210"/>
    </location>
</feature>
<keyword evidence="3" id="KW-1185">Reference proteome</keyword>
<dbReference type="SUPFAM" id="SSF81343">
    <property type="entry name" value="Fumarate reductase respiratory complex transmembrane subunits"/>
    <property type="match status" value="1"/>
</dbReference>
<evidence type="ECO:0000256" key="1">
    <source>
        <dbReference type="SAM" id="Phobius"/>
    </source>
</evidence>
<evidence type="ECO:0000313" key="2">
    <source>
        <dbReference type="EMBL" id="VFQ45427.1"/>
    </source>
</evidence>
<dbReference type="Gene3D" id="1.20.1300.10">
    <property type="entry name" value="Fumarate reductase/succinate dehydrogenase, transmembrane subunit"/>
    <property type="match status" value="1"/>
</dbReference>
<dbReference type="EMBL" id="CAADHO010000005">
    <property type="protein sequence ID" value="VFQ45427.1"/>
    <property type="molecule type" value="Genomic_DNA"/>
</dbReference>
<sequence length="211" mass="22638">MDLIGRIATPVGKKMLMGITGLGFCGFLVVHLAGNLTLFRGAGAFAEYTEKLHSLGLLLTVSEFVLLLMALAHVLTGVVLALENWRARPERYQVTARHGGRTLGSATMIYTGLLALSFIVLHLIGFKFSPPSGASRYPVVVETFSRLTYVGAYLLGILAISFHVSHGFWSAFQSLGANGEGSTPFLMRCATWLAVGVGIGFGSIPLVFFLL</sequence>